<feature type="compositionally biased region" description="Low complexity" evidence="1">
    <location>
        <begin position="592"/>
        <end position="612"/>
    </location>
</feature>
<organism evidence="3 4">
    <name type="scientific">Gadus morhua</name>
    <name type="common">Atlantic cod</name>
    <dbReference type="NCBI Taxonomy" id="8049"/>
    <lineage>
        <taxon>Eukaryota</taxon>
        <taxon>Metazoa</taxon>
        <taxon>Chordata</taxon>
        <taxon>Craniata</taxon>
        <taxon>Vertebrata</taxon>
        <taxon>Euteleostomi</taxon>
        <taxon>Actinopterygii</taxon>
        <taxon>Neopterygii</taxon>
        <taxon>Teleostei</taxon>
        <taxon>Neoteleostei</taxon>
        <taxon>Acanthomorphata</taxon>
        <taxon>Zeiogadaria</taxon>
        <taxon>Gadariae</taxon>
        <taxon>Gadiformes</taxon>
        <taxon>Gadoidei</taxon>
        <taxon>Gadidae</taxon>
        <taxon>Gadus</taxon>
    </lineage>
</organism>
<feature type="region of interest" description="Disordered" evidence="1">
    <location>
        <begin position="263"/>
        <end position="308"/>
    </location>
</feature>
<feature type="domain" description="Cordon-bleu ubiquitin-like" evidence="2">
    <location>
        <begin position="127"/>
        <end position="208"/>
    </location>
</feature>
<feature type="compositionally biased region" description="Low complexity" evidence="1">
    <location>
        <begin position="703"/>
        <end position="882"/>
    </location>
</feature>
<feature type="region of interest" description="Disordered" evidence="1">
    <location>
        <begin position="452"/>
        <end position="899"/>
    </location>
</feature>
<dbReference type="PANTHER" id="PTHR21557:SF2">
    <property type="entry name" value="CORDON-BLEU PROTEIN-LIKE 1"/>
    <property type="match status" value="1"/>
</dbReference>
<dbReference type="Ensembl" id="ENSGMOT00000035843.1">
    <property type="protein sequence ID" value="ENSGMOP00000058472.1"/>
    <property type="gene ID" value="ENSGMOG00000025498.1"/>
</dbReference>
<feature type="compositionally biased region" description="Pro residues" evidence="1">
    <location>
        <begin position="340"/>
        <end position="373"/>
    </location>
</feature>
<evidence type="ECO:0000313" key="4">
    <source>
        <dbReference type="Proteomes" id="UP000694546"/>
    </source>
</evidence>
<feature type="compositionally biased region" description="Polar residues" evidence="1">
    <location>
        <begin position="679"/>
        <end position="702"/>
    </location>
</feature>
<dbReference type="Gene3D" id="3.10.20.90">
    <property type="entry name" value="Phosphatidylinositol 3-kinase Catalytic Subunit, Chain A, domain 1"/>
    <property type="match status" value="1"/>
</dbReference>
<feature type="region of interest" description="Disordered" evidence="1">
    <location>
        <begin position="340"/>
        <end position="424"/>
    </location>
</feature>
<evidence type="ECO:0000259" key="2">
    <source>
        <dbReference type="Pfam" id="PF09469"/>
    </source>
</evidence>
<keyword evidence="4" id="KW-1185">Reference proteome</keyword>
<dbReference type="GeneTree" id="ENSGT00530000063608"/>
<evidence type="ECO:0000313" key="3">
    <source>
        <dbReference type="Ensembl" id="ENSGMOP00000058472.1"/>
    </source>
</evidence>
<dbReference type="PANTHER" id="PTHR21557">
    <property type="entry name" value="CORDON-BLEU"/>
    <property type="match status" value="1"/>
</dbReference>
<feature type="compositionally biased region" description="Basic and acidic residues" evidence="1">
    <location>
        <begin position="409"/>
        <end position="424"/>
    </location>
</feature>
<name>A0A8C5FSR7_GADMO</name>
<dbReference type="Proteomes" id="UP000694546">
    <property type="component" value="Chromosome 20"/>
</dbReference>
<dbReference type="Pfam" id="PF09469">
    <property type="entry name" value="Cobl"/>
    <property type="match status" value="1"/>
</dbReference>
<dbReference type="GO" id="GO:0003785">
    <property type="term" value="F:actin monomer binding"/>
    <property type="evidence" value="ECO:0007669"/>
    <property type="project" value="InterPro"/>
</dbReference>
<evidence type="ECO:0000256" key="1">
    <source>
        <dbReference type="SAM" id="MobiDB-lite"/>
    </source>
</evidence>
<proteinExistence type="predicted"/>
<feature type="compositionally biased region" description="Gly residues" evidence="1">
    <location>
        <begin position="638"/>
        <end position="648"/>
    </location>
</feature>
<dbReference type="InterPro" id="IPR019025">
    <property type="entry name" value="Cordon-bleu_ubiquitin_domain"/>
</dbReference>
<accession>A0A8C5FSR7</accession>
<dbReference type="AlphaFoldDB" id="A0A8C5FSR7"/>
<reference evidence="3" key="1">
    <citation type="submission" date="2025-08" db="UniProtKB">
        <authorList>
            <consortium name="Ensembl"/>
        </authorList>
    </citation>
    <scope>IDENTIFICATION</scope>
</reference>
<dbReference type="OMA" id="CEFERET"/>
<feature type="compositionally biased region" description="Pro residues" evidence="1">
    <location>
        <begin position="269"/>
        <end position="283"/>
    </location>
</feature>
<sequence length="917" mass="91845">MTQGLSVLQPLPLQAYLRLRRRQTLLKIPLIPPTPYAHSSSTFPLAISESPLGLLCVSCVSFSKPLMDLLVMLCAQYHLSPSSHTLELVTANRKHVKFKPNARIGALGAQRVLLRAKGDEDKNTTAGPPMPEQTVRMVINYKRSQKTILRVNPRVPLAELLPAICEKCEFERETTILLRDADARGPLDLSSSLNDYAIRDVYARDTKGGCCVTMHVFIIIFCTPTTASAPASPVLVSKPRPLSMALPSMHPSPLDRQLSLEASKKRRAPQPPGATPQSRPAPRPLSAQPGSPDQDQVRGGPQGGGLRLVSLSQTGLKLVSLSQTGLKLVPLSQRLAAAPPLPVPAPPREAAAPPLPVPAPPREAAAPPLPVPAGSPGSRRGEAVEECPLPDPAPPRGPSAWGLPSGRAPDAEVKPKPSNELTRDYIPKVGMTTYTIVPQKSLEKLRFFEVELTLQPPPPPPGALDPDAQGGLPPPGALHPDAQGGLPPPGALHPDAQGGLPPPGALHPDAQGGLPPPGALHPDIQGGLPPPPEEQDGLLTPGAAAGDPGSTAAVSPPPLPQQTNHSAVKQAKVPPLTKPKPGSFRRPPLGTAPALSSAAVRRLSSLPGARPAEAPPPAPPSGMQGPESVGGPAVEGPAAGGRGVGGPGSPRQGGWASRGPTAGLSLDKLRSFTAPRPYTPSTPSRFAQAVSSAVRRTQSLSKASASPASASPAAASQASASLASASAASQASAPPASAPPASASPASASPASASPAAASPASAPPSSASPASAPPASASPASATPASASPASASPASASPASASPAAASPASASPATASPASAPPSSASPASASPASATPASASPASASPASATPASASPALASPALASSTAASQASASPASPTLPPFSPDLTSSQVSVDREACLSVSLELPSGIIT</sequence>
<protein>
    <recommendedName>
        <fullName evidence="2">Cordon-bleu ubiquitin-like domain-containing protein</fullName>
    </recommendedName>
</protein>
<reference evidence="3" key="2">
    <citation type="submission" date="2025-09" db="UniProtKB">
        <authorList>
            <consortium name="Ensembl"/>
        </authorList>
    </citation>
    <scope>IDENTIFICATION</scope>
</reference>
<dbReference type="InterPro" id="IPR039895">
    <property type="entry name" value="COBL-like"/>
</dbReference>